<dbReference type="Pfam" id="PF00248">
    <property type="entry name" value="Aldo_ket_red"/>
    <property type="match status" value="1"/>
</dbReference>
<dbReference type="InterPro" id="IPR023210">
    <property type="entry name" value="NADP_OxRdtase_dom"/>
</dbReference>
<gene>
    <name evidence="2" type="ORF">UH38_14545</name>
</gene>
<dbReference type="InterPro" id="IPR036812">
    <property type="entry name" value="NAD(P)_OxRdtase_dom_sf"/>
</dbReference>
<accession>A0A0D8ZUU2</accession>
<evidence type="ECO:0000313" key="2">
    <source>
        <dbReference type="EMBL" id="KJH71011.1"/>
    </source>
</evidence>
<dbReference type="PANTHER" id="PTHR43312">
    <property type="entry name" value="D-THREO-ALDOSE 1-DEHYDROGENASE"/>
    <property type="match status" value="1"/>
</dbReference>
<sequence>MQYRRFGRTELQMPLFSCGGMRYQYKWQDVPAWQISQDSQRNLEATINRAIEVGINHIETARGYGTSELQLGKILPTYDRDRLIVQTKVTPQENAKEFRRKFEKSLANLKLDYVDLLSLHGINDAETFHQSMRPGGCLEIAQKLQAQGKVRFIGFSTHGATETIVQTIATNQFDYVNLHWYYINQINWEAIAAARRHDMGVFIISPSHKGGLLYKPPQKLVDLCQPLSPMVFNDLFCLSHSQVHTLSIGASSPQDFDEHLKTLELLERADEILPPILARLEQQAIATLGENWVKTWRTGLPKPEETPGGVNIPVILWLRNLAIAYDLTEYAKMRYNLLGSGGHWFPGAKADKIDKLDLRSCLAASPHAQQIPRLLAETDKMLGGQGIKRLSQQ</sequence>
<dbReference type="FunFam" id="3.20.20.100:FF:000070">
    <property type="entry name" value="Aldo/keto reductase"/>
    <property type="match status" value="1"/>
</dbReference>
<dbReference type="RefSeq" id="WP_045055394.1">
    <property type="nucleotide sequence ID" value="NZ_CAWMDP010000060.1"/>
</dbReference>
<dbReference type="SUPFAM" id="SSF51430">
    <property type="entry name" value="NAD(P)-linked oxidoreductase"/>
    <property type="match status" value="1"/>
</dbReference>
<comment type="caution">
    <text evidence="2">The sequence shown here is derived from an EMBL/GenBank/DDBJ whole genome shotgun (WGS) entry which is preliminary data.</text>
</comment>
<keyword evidence="3" id="KW-1185">Reference proteome</keyword>
<dbReference type="CDD" id="cd19096">
    <property type="entry name" value="AKR_Fe-S_oxidoreductase"/>
    <property type="match status" value="1"/>
</dbReference>
<evidence type="ECO:0000313" key="3">
    <source>
        <dbReference type="Proteomes" id="UP000032452"/>
    </source>
</evidence>
<name>A0A0D8ZUU2_9CYAN</name>
<evidence type="ECO:0000259" key="1">
    <source>
        <dbReference type="Pfam" id="PF00248"/>
    </source>
</evidence>
<dbReference type="PATRIC" id="fig|1618023.3.peg.5302"/>
<feature type="domain" description="NADP-dependent oxidoreductase" evidence="1">
    <location>
        <begin position="19"/>
        <end position="214"/>
    </location>
</feature>
<proteinExistence type="predicted"/>
<protein>
    <submittedName>
        <fullName evidence="2">Aldo/keto reductase</fullName>
    </submittedName>
</protein>
<dbReference type="OrthoDB" id="9773828at2"/>
<reference evidence="2 3" key="1">
    <citation type="submission" date="2015-02" db="EMBL/GenBank/DDBJ databases">
        <title>Draft genome of a novel marine cyanobacterium (Chroococcales) isolated from South Atlantic Ocean.</title>
        <authorList>
            <person name="Rigonato J."/>
            <person name="Alvarenga D.O."/>
            <person name="Branco L.H."/>
            <person name="Varani A.M."/>
            <person name="Brandini F.P."/>
            <person name="Fiore M.F."/>
        </authorList>
    </citation>
    <scope>NUCLEOTIDE SEQUENCE [LARGE SCALE GENOMIC DNA]</scope>
    <source>
        <strain evidence="2 3">CENA595</strain>
    </source>
</reference>
<dbReference type="InterPro" id="IPR020471">
    <property type="entry name" value="AKR"/>
</dbReference>
<dbReference type="GO" id="GO:0016491">
    <property type="term" value="F:oxidoreductase activity"/>
    <property type="evidence" value="ECO:0007669"/>
    <property type="project" value="InterPro"/>
</dbReference>
<dbReference type="Gene3D" id="3.20.20.100">
    <property type="entry name" value="NADP-dependent oxidoreductase domain"/>
    <property type="match status" value="1"/>
</dbReference>
<dbReference type="InterPro" id="IPR053135">
    <property type="entry name" value="AKR2_Oxidoreductase"/>
</dbReference>
<dbReference type="PANTHER" id="PTHR43312:SF2">
    <property type="entry name" value="OXIDOREDUCTASE"/>
    <property type="match status" value="1"/>
</dbReference>
<dbReference type="PRINTS" id="PR00069">
    <property type="entry name" value="ALDKETRDTASE"/>
</dbReference>
<organism evidence="2 3">
    <name type="scientific">Aliterella atlantica CENA595</name>
    <dbReference type="NCBI Taxonomy" id="1618023"/>
    <lineage>
        <taxon>Bacteria</taxon>
        <taxon>Bacillati</taxon>
        <taxon>Cyanobacteriota</taxon>
        <taxon>Cyanophyceae</taxon>
        <taxon>Chroococcidiopsidales</taxon>
        <taxon>Aliterellaceae</taxon>
        <taxon>Aliterella</taxon>
    </lineage>
</organism>
<dbReference type="STRING" id="1618023.UH38_14545"/>
<dbReference type="EMBL" id="JYON01000015">
    <property type="protein sequence ID" value="KJH71011.1"/>
    <property type="molecule type" value="Genomic_DNA"/>
</dbReference>
<dbReference type="AlphaFoldDB" id="A0A0D8ZUU2"/>
<dbReference type="Proteomes" id="UP000032452">
    <property type="component" value="Unassembled WGS sequence"/>
</dbReference>